<dbReference type="Proteomes" id="UP000016922">
    <property type="component" value="Unassembled WGS sequence"/>
</dbReference>
<dbReference type="InterPro" id="IPR020904">
    <property type="entry name" value="Sc_DH/Rdtase_CS"/>
</dbReference>
<dbReference type="STRING" id="1116229.S3DJW9"/>
<dbReference type="Pfam" id="PF00106">
    <property type="entry name" value="adh_short"/>
    <property type="match status" value="1"/>
</dbReference>
<evidence type="ECO:0000313" key="5">
    <source>
        <dbReference type="EMBL" id="EPE32336.1"/>
    </source>
</evidence>
<dbReference type="KEGG" id="glz:GLAREA_07469"/>
<dbReference type="OMA" id="NAGIKGH"/>
<dbReference type="RefSeq" id="XP_008080348.1">
    <property type="nucleotide sequence ID" value="XM_008082157.1"/>
</dbReference>
<dbReference type="GO" id="GO:0019433">
    <property type="term" value="P:triglyceride catabolic process"/>
    <property type="evidence" value="ECO:0007669"/>
    <property type="project" value="TreeGrafter"/>
</dbReference>
<dbReference type="eggNOG" id="KOG1209">
    <property type="taxonomic scope" value="Eukaryota"/>
</dbReference>
<organism evidence="5 6">
    <name type="scientific">Glarea lozoyensis (strain ATCC 20868 / MF5171)</name>
    <dbReference type="NCBI Taxonomy" id="1116229"/>
    <lineage>
        <taxon>Eukaryota</taxon>
        <taxon>Fungi</taxon>
        <taxon>Dikarya</taxon>
        <taxon>Ascomycota</taxon>
        <taxon>Pezizomycotina</taxon>
        <taxon>Leotiomycetes</taxon>
        <taxon>Helotiales</taxon>
        <taxon>Helotiaceae</taxon>
        <taxon>Glarea</taxon>
    </lineage>
</organism>
<keyword evidence="2" id="KW-0521">NADP</keyword>
<dbReference type="GeneID" id="19466522"/>
<dbReference type="GO" id="GO:0000140">
    <property type="term" value="F:acylglycerone-phosphate reductase (NADP+) activity"/>
    <property type="evidence" value="ECO:0007669"/>
    <property type="project" value="TreeGrafter"/>
</dbReference>
<dbReference type="PRINTS" id="PR00080">
    <property type="entry name" value="SDRFAMILY"/>
</dbReference>
<reference evidence="5 6" key="1">
    <citation type="journal article" date="2013" name="BMC Genomics">
        <title>Genomics-driven discovery of the pneumocandin biosynthetic gene cluster in the fungus Glarea lozoyensis.</title>
        <authorList>
            <person name="Chen L."/>
            <person name="Yue Q."/>
            <person name="Zhang X."/>
            <person name="Xiang M."/>
            <person name="Wang C."/>
            <person name="Li S."/>
            <person name="Che Y."/>
            <person name="Ortiz-Lopez F.J."/>
            <person name="Bills G.F."/>
            <person name="Liu X."/>
            <person name="An Z."/>
        </authorList>
    </citation>
    <scope>NUCLEOTIDE SEQUENCE [LARGE SCALE GENOMIC DNA]</scope>
    <source>
        <strain evidence="6">ATCC 20868 / MF5171</strain>
    </source>
</reference>
<evidence type="ECO:0000256" key="4">
    <source>
        <dbReference type="RuleBase" id="RU000363"/>
    </source>
</evidence>
<evidence type="ECO:0000313" key="6">
    <source>
        <dbReference type="Proteomes" id="UP000016922"/>
    </source>
</evidence>
<protein>
    <submittedName>
        <fullName evidence="5">NAD(P)-binding Rossmann-fold containing protein</fullName>
    </submittedName>
</protein>
<evidence type="ECO:0000256" key="2">
    <source>
        <dbReference type="ARBA" id="ARBA00022857"/>
    </source>
</evidence>
<proteinExistence type="inferred from homology"/>
<name>S3DJW9_GLAL2</name>
<dbReference type="PANTHER" id="PTHR44169">
    <property type="entry name" value="NADPH-DEPENDENT 1-ACYLDIHYDROXYACETONE PHOSPHATE REDUCTASE"/>
    <property type="match status" value="1"/>
</dbReference>
<keyword evidence="3" id="KW-0560">Oxidoreductase</keyword>
<dbReference type="AlphaFoldDB" id="S3DJW9"/>
<dbReference type="GO" id="GO:0004806">
    <property type="term" value="F:triacylglycerol lipase activity"/>
    <property type="evidence" value="ECO:0007669"/>
    <property type="project" value="TreeGrafter"/>
</dbReference>
<dbReference type="GO" id="GO:0005811">
    <property type="term" value="C:lipid droplet"/>
    <property type="evidence" value="ECO:0007669"/>
    <property type="project" value="TreeGrafter"/>
</dbReference>
<dbReference type="GO" id="GO:0005783">
    <property type="term" value="C:endoplasmic reticulum"/>
    <property type="evidence" value="ECO:0007669"/>
    <property type="project" value="TreeGrafter"/>
</dbReference>
<dbReference type="InterPro" id="IPR002347">
    <property type="entry name" value="SDR_fam"/>
</dbReference>
<dbReference type="GO" id="GO:0006654">
    <property type="term" value="P:phosphatidic acid biosynthetic process"/>
    <property type="evidence" value="ECO:0007669"/>
    <property type="project" value="TreeGrafter"/>
</dbReference>
<evidence type="ECO:0000256" key="3">
    <source>
        <dbReference type="ARBA" id="ARBA00023002"/>
    </source>
</evidence>
<dbReference type="InterPro" id="IPR036291">
    <property type="entry name" value="NAD(P)-bd_dom_sf"/>
</dbReference>
<gene>
    <name evidence="5" type="ORF">GLAREA_07469</name>
</gene>
<keyword evidence="6" id="KW-1185">Reference proteome</keyword>
<evidence type="ECO:0000256" key="1">
    <source>
        <dbReference type="ARBA" id="ARBA00006484"/>
    </source>
</evidence>
<sequence length="278" mass="30038">MAKRTVLISGCSEGSLGAALAIAFHNAGLHVYATARNPSKMKSLEAMGISILTLDVLSASSIAECVKQVPSLDILVNNAGALYAMPVSDMSIDKAKELFDLNVWSYLEVLQAFLPLLIASKGMVVNQTSVSSCTVIPFQSAYNASKAAMAMFSESMRLELQPFGITVIELKTGSVTSTMYDRNKDIKGLPDGSIYLPAKEAVEKAMRNEELEKSLMDQKVWADLTVKDLLKPKPVPVIWRGTNAALVRLSTVLPFGWFDGMLKKMTGLDVVEKAVGGK</sequence>
<dbReference type="HOGENOM" id="CLU_010194_2_9_1"/>
<dbReference type="Gene3D" id="3.40.50.720">
    <property type="entry name" value="NAD(P)-binding Rossmann-like Domain"/>
    <property type="match status" value="1"/>
</dbReference>
<dbReference type="PRINTS" id="PR00081">
    <property type="entry name" value="GDHRDH"/>
</dbReference>
<dbReference type="OrthoDB" id="2102561at2759"/>
<dbReference type="PROSITE" id="PS00061">
    <property type="entry name" value="ADH_SHORT"/>
    <property type="match status" value="1"/>
</dbReference>
<dbReference type="EMBL" id="KE145359">
    <property type="protein sequence ID" value="EPE32336.1"/>
    <property type="molecule type" value="Genomic_DNA"/>
</dbReference>
<accession>S3DJW9</accession>
<comment type="similarity">
    <text evidence="1 4">Belongs to the short-chain dehydrogenases/reductases (SDR) family.</text>
</comment>
<dbReference type="SUPFAM" id="SSF51735">
    <property type="entry name" value="NAD(P)-binding Rossmann-fold domains"/>
    <property type="match status" value="1"/>
</dbReference>
<dbReference type="PANTHER" id="PTHR44169:SF6">
    <property type="entry name" value="NADPH-DEPENDENT 1-ACYLDIHYDROXYACETONE PHOSPHATE REDUCTASE"/>
    <property type="match status" value="1"/>
</dbReference>